<organism evidence="1 2">
    <name type="scientific">Aneurinibacillus thermoaerophilus</name>
    <dbReference type="NCBI Taxonomy" id="143495"/>
    <lineage>
        <taxon>Bacteria</taxon>
        <taxon>Bacillati</taxon>
        <taxon>Bacillota</taxon>
        <taxon>Bacilli</taxon>
        <taxon>Bacillales</taxon>
        <taxon>Paenibacillaceae</taxon>
        <taxon>Aneurinibacillus group</taxon>
        <taxon>Aneurinibacillus</taxon>
    </lineage>
</organism>
<dbReference type="RefSeq" id="WP_220558987.1">
    <property type="nucleotide sequence ID" value="NZ_CP080764.1"/>
</dbReference>
<name>A0ABX8Y7K0_ANETH</name>
<accession>A0ABX8Y7K0</accession>
<sequence length="149" mass="17027">MRMVYNNEAIGVISIAAVLKKVRQVSYAKALLILPIALHKELINFLKREQTTIKSIEQLVARRGNHLANFNERFIELIPVSINSIMLLNEMGIVKLGNGSIYYNEKIEFNFEDESLGKRTSDILKATNNISNLLKQDVSDLYLHLRVQI</sequence>
<reference evidence="1 2" key="1">
    <citation type="submission" date="2021-08" db="EMBL/GenBank/DDBJ databases">
        <title>Complete genome sequence of the strain Aneurinibacillus thermoaerophilus CCM 8960.</title>
        <authorList>
            <person name="Musilova J."/>
            <person name="Kourilova X."/>
            <person name="Pernicova I."/>
            <person name="Bezdicek M."/>
            <person name="Lengerova M."/>
            <person name="Obruca S."/>
            <person name="Sedlar K."/>
        </authorList>
    </citation>
    <scope>NUCLEOTIDE SEQUENCE [LARGE SCALE GENOMIC DNA]</scope>
    <source>
        <strain evidence="1 2">CCM 8960</strain>
    </source>
</reference>
<protein>
    <submittedName>
        <fullName evidence="1">Uncharacterized protein</fullName>
    </submittedName>
</protein>
<dbReference type="EMBL" id="CP080764">
    <property type="protein sequence ID" value="QYY41511.1"/>
    <property type="molecule type" value="Genomic_DNA"/>
</dbReference>
<evidence type="ECO:0000313" key="2">
    <source>
        <dbReference type="Proteomes" id="UP000826616"/>
    </source>
</evidence>
<dbReference type="GeneID" id="97141944"/>
<proteinExistence type="predicted"/>
<gene>
    <name evidence="1" type="ORF">K3F53_11235</name>
</gene>
<keyword evidence="2" id="KW-1185">Reference proteome</keyword>
<dbReference type="Pfam" id="PF20131">
    <property type="entry name" value="MC3"/>
    <property type="match status" value="1"/>
</dbReference>
<dbReference type="InterPro" id="IPR045390">
    <property type="entry name" value="ABC-3C_MC3"/>
</dbReference>
<evidence type="ECO:0000313" key="1">
    <source>
        <dbReference type="EMBL" id="QYY41511.1"/>
    </source>
</evidence>
<dbReference type="Proteomes" id="UP000826616">
    <property type="component" value="Chromosome"/>
</dbReference>